<protein>
    <recommendedName>
        <fullName evidence="2">Alpha-galactosidase NEW3 domain-containing protein</fullName>
    </recommendedName>
</protein>
<dbReference type="EMBL" id="DVKS01000207">
    <property type="protein sequence ID" value="HIT42907.1"/>
    <property type="molecule type" value="Genomic_DNA"/>
</dbReference>
<name>A0A9D1GLW5_9FIRM</name>
<evidence type="ECO:0000313" key="3">
    <source>
        <dbReference type="EMBL" id="HIT42907.1"/>
    </source>
</evidence>
<keyword evidence="1" id="KW-1133">Transmembrane helix</keyword>
<sequence>MEKIIARKREEELAGIRRRIWGFTLIAAVFLMLLTGHMSAYGAGGLEISTDYPGISVMPGDSLSIDLNLENTTGSGLDADVSISSLPEGWEGYLQGGSYQVSQVHVNSGAEGAQLTLHVTVPDELTEGTYQATVQASAGDGIQDSLTISFMVNQVNAGQGSFTSEYPEQEGPSGTTFSFSTTLINNGLKTQSYSLSSNAPAGWSVSFTPSGETTNVAGIEVEPGNSQGLNVSVEPPEGVEAGEYDISCSAVSADETLSTDLKVVITGTYGLTVSTPDGRLSFDAYANQESDLTLDVTNTGNVDLQNISLTSSLPTGWTATFDLEENMITSLPAGNTTQVIVHVTPDSDAITGDYVASFTAFCDETSASADFRVSVKTSTVWGVVAILVIICTVGGVGYVFRKYGRR</sequence>
<evidence type="ECO:0000259" key="2">
    <source>
        <dbReference type="Pfam" id="PF10633"/>
    </source>
</evidence>
<organism evidence="3 4">
    <name type="scientific">Candidatus Caccovicinus merdipullorum</name>
    <dbReference type="NCBI Taxonomy" id="2840724"/>
    <lineage>
        <taxon>Bacteria</taxon>
        <taxon>Bacillati</taxon>
        <taxon>Bacillota</taxon>
        <taxon>Clostridia</taxon>
        <taxon>Eubacteriales</taxon>
        <taxon>Candidatus Caccovicinus</taxon>
    </lineage>
</organism>
<comment type="caution">
    <text evidence="3">The sequence shown here is derived from an EMBL/GenBank/DDBJ whole genome shotgun (WGS) entry which is preliminary data.</text>
</comment>
<dbReference type="Pfam" id="PF10633">
    <property type="entry name" value="NPCBM_assoc"/>
    <property type="match status" value="2"/>
</dbReference>
<dbReference type="InterPro" id="IPR018905">
    <property type="entry name" value="A-galactase_NEW3"/>
</dbReference>
<reference evidence="3" key="1">
    <citation type="submission" date="2020-10" db="EMBL/GenBank/DDBJ databases">
        <authorList>
            <person name="Gilroy R."/>
        </authorList>
    </citation>
    <scope>NUCLEOTIDE SEQUENCE</scope>
    <source>
        <strain evidence="3">CHK123-3438</strain>
    </source>
</reference>
<evidence type="ECO:0000313" key="4">
    <source>
        <dbReference type="Proteomes" id="UP000886860"/>
    </source>
</evidence>
<dbReference type="Gene3D" id="2.60.40.10">
    <property type="entry name" value="Immunoglobulins"/>
    <property type="match status" value="2"/>
</dbReference>
<feature type="transmembrane region" description="Helical" evidence="1">
    <location>
        <begin position="20"/>
        <end position="41"/>
    </location>
</feature>
<reference evidence="3" key="2">
    <citation type="journal article" date="2021" name="PeerJ">
        <title>Extensive microbial diversity within the chicken gut microbiome revealed by metagenomics and culture.</title>
        <authorList>
            <person name="Gilroy R."/>
            <person name="Ravi A."/>
            <person name="Getino M."/>
            <person name="Pursley I."/>
            <person name="Horton D.L."/>
            <person name="Alikhan N.F."/>
            <person name="Baker D."/>
            <person name="Gharbi K."/>
            <person name="Hall N."/>
            <person name="Watson M."/>
            <person name="Adriaenssens E.M."/>
            <person name="Foster-Nyarko E."/>
            <person name="Jarju S."/>
            <person name="Secka A."/>
            <person name="Antonio M."/>
            <person name="Oren A."/>
            <person name="Chaudhuri R.R."/>
            <person name="La Ragione R."/>
            <person name="Hildebrand F."/>
            <person name="Pallen M.J."/>
        </authorList>
    </citation>
    <scope>NUCLEOTIDE SEQUENCE</scope>
    <source>
        <strain evidence="3">CHK123-3438</strain>
    </source>
</reference>
<keyword evidence="1" id="KW-0472">Membrane</keyword>
<keyword evidence="1" id="KW-0812">Transmembrane</keyword>
<dbReference type="InterPro" id="IPR013783">
    <property type="entry name" value="Ig-like_fold"/>
</dbReference>
<proteinExistence type="predicted"/>
<feature type="domain" description="Alpha-galactosidase NEW3" evidence="2">
    <location>
        <begin position="287"/>
        <end position="360"/>
    </location>
</feature>
<dbReference type="AlphaFoldDB" id="A0A9D1GLW5"/>
<dbReference type="Proteomes" id="UP000886860">
    <property type="component" value="Unassembled WGS sequence"/>
</dbReference>
<dbReference type="PANTHER" id="PTHR39198:SF1">
    <property type="entry name" value="ALPHA-GALACTOSIDASE NEW3 DOMAIN-CONTAINING PROTEIN"/>
    <property type="match status" value="1"/>
</dbReference>
<feature type="domain" description="Alpha-galactosidase NEW3" evidence="2">
    <location>
        <begin position="174"/>
        <end position="250"/>
    </location>
</feature>
<evidence type="ECO:0000256" key="1">
    <source>
        <dbReference type="SAM" id="Phobius"/>
    </source>
</evidence>
<feature type="transmembrane region" description="Helical" evidence="1">
    <location>
        <begin position="380"/>
        <end position="400"/>
    </location>
</feature>
<gene>
    <name evidence="3" type="ORF">IAB60_12575</name>
</gene>
<dbReference type="PANTHER" id="PTHR39198">
    <property type="entry name" value="HYPOTHETICAL MEMBRANE PROTEIN, CONSERVED"/>
    <property type="match status" value="1"/>
</dbReference>
<accession>A0A9D1GLW5</accession>